<dbReference type="AlphaFoldDB" id="A0A1E5BFA5"/>
<evidence type="ECO:0000313" key="2">
    <source>
        <dbReference type="Proteomes" id="UP000094741"/>
    </source>
</evidence>
<evidence type="ECO:0008006" key="3">
    <source>
        <dbReference type="Google" id="ProtNLM"/>
    </source>
</evidence>
<dbReference type="STRING" id="1187848.A1QO_07645"/>
<dbReference type="Proteomes" id="UP000094741">
    <property type="component" value="Unassembled WGS sequence"/>
</dbReference>
<reference evidence="1 2" key="1">
    <citation type="journal article" date="2012" name="Science">
        <title>Ecological populations of bacteria act as socially cohesive units of antibiotic production and resistance.</title>
        <authorList>
            <person name="Cordero O.X."/>
            <person name="Wildschutte H."/>
            <person name="Kirkup B."/>
            <person name="Proehl S."/>
            <person name="Ngo L."/>
            <person name="Hussain F."/>
            <person name="Le Roux F."/>
            <person name="Mincer T."/>
            <person name="Polz M.F."/>
        </authorList>
    </citation>
    <scope>NUCLEOTIDE SEQUENCE [LARGE SCALE GENOMIC DNA]</scope>
    <source>
        <strain evidence="1 2">ZF-129</strain>
    </source>
</reference>
<protein>
    <recommendedName>
        <fullName evidence="3">Glycosyltransferase</fullName>
    </recommendedName>
</protein>
<sequence length="353" mass="40604">MSGVIQDQKSKENHGLMHTSKGPLVLLFFDGYDLKAREGFTGQLLSKMHHQIRNSKRSFCKQQSFTGFYSAFLGLIKSLEAVGCDVRVNDFKLARKHPDYPIGVAGFPSVLDIVDLPNPKIFGPGDFGLPEQSQRVSNDPSFKKLIQPCEWFTKVYQPFCGDKMMPWFTGIDCEKLDDLSKHEKQYDFLIYDKIHWNREQKSISVIERIKQHLDKRNLTYTSVRYGQHHFSQFVDGLKSSRALLYISEHETQGLAYQEALASNIPVLAWNEETIIDPQLAKYNRADLNVSSVPYFDERCGMTFKTEHFESVCDQFISQHDSFQPREYVQSTLALPIAGQRYLDEYLTITNSAI</sequence>
<dbReference type="SUPFAM" id="SSF53756">
    <property type="entry name" value="UDP-Glycosyltransferase/glycogen phosphorylase"/>
    <property type="match status" value="1"/>
</dbReference>
<dbReference type="OrthoDB" id="7374792at2"/>
<accession>A0A1E5BFA5</accession>
<dbReference type="EMBL" id="AJYQ02000090">
    <property type="protein sequence ID" value="OEE34481.1"/>
    <property type="molecule type" value="Genomic_DNA"/>
</dbReference>
<gene>
    <name evidence="1" type="ORF">A1QO_07645</name>
</gene>
<name>A0A1E5BFA5_9VIBR</name>
<comment type="caution">
    <text evidence="1">The sequence shown here is derived from an EMBL/GenBank/DDBJ whole genome shotgun (WGS) entry which is preliminary data.</text>
</comment>
<organism evidence="1 2">
    <name type="scientific">Vibrio genomosp. F10 str. ZF-129</name>
    <dbReference type="NCBI Taxonomy" id="1187848"/>
    <lineage>
        <taxon>Bacteria</taxon>
        <taxon>Pseudomonadati</taxon>
        <taxon>Pseudomonadota</taxon>
        <taxon>Gammaproteobacteria</taxon>
        <taxon>Vibrionales</taxon>
        <taxon>Vibrionaceae</taxon>
        <taxon>Vibrio</taxon>
    </lineage>
</organism>
<dbReference type="RefSeq" id="WP_017040461.1">
    <property type="nucleotide sequence ID" value="NZ_AJYQ02000090.1"/>
</dbReference>
<proteinExistence type="predicted"/>
<dbReference type="eggNOG" id="COG0438">
    <property type="taxonomic scope" value="Bacteria"/>
</dbReference>
<evidence type="ECO:0000313" key="1">
    <source>
        <dbReference type="EMBL" id="OEE34481.1"/>
    </source>
</evidence>